<dbReference type="InterPro" id="IPR010280">
    <property type="entry name" value="U5_MeTrfase_fam"/>
</dbReference>
<gene>
    <name evidence="4" type="ORF">R9B83_00090</name>
</gene>
<dbReference type="EMBL" id="CP137845">
    <property type="protein sequence ID" value="WPB53966.1"/>
    <property type="molecule type" value="Genomic_DNA"/>
</dbReference>
<dbReference type="InterPro" id="IPR029063">
    <property type="entry name" value="SAM-dependent_MTases_sf"/>
</dbReference>
<keyword evidence="3" id="KW-0949">S-adenosyl-L-methionine</keyword>
<reference evidence="4" key="1">
    <citation type="submission" date="2023-11" db="EMBL/GenBank/DDBJ databases">
        <title>Completed genome sequence of Mycoplasma equirhinis type strain M432/72.</title>
        <authorList>
            <person name="Spergser J."/>
        </authorList>
    </citation>
    <scope>NUCLEOTIDE SEQUENCE [LARGE SCALE GENOMIC DNA]</scope>
    <source>
        <strain evidence="4">M432/72</strain>
    </source>
</reference>
<dbReference type="RefSeq" id="WP_170177173.1">
    <property type="nucleotide sequence ID" value="NZ_CP137845.1"/>
</dbReference>
<proteinExistence type="predicted"/>
<accession>A0ABZ0PAV1</accession>
<keyword evidence="2" id="KW-0808">Transferase</keyword>
<dbReference type="Gene3D" id="2.40.50.1070">
    <property type="match status" value="1"/>
</dbReference>
<dbReference type="SUPFAM" id="SSF53335">
    <property type="entry name" value="S-adenosyl-L-methionine-dependent methyltransferases"/>
    <property type="match status" value="1"/>
</dbReference>
<name>A0ABZ0PAV1_9BACT</name>
<organism evidence="4 5">
    <name type="scientific">Metamycoplasma equirhinis</name>
    <dbReference type="NCBI Taxonomy" id="92402"/>
    <lineage>
        <taxon>Bacteria</taxon>
        <taxon>Bacillati</taxon>
        <taxon>Mycoplasmatota</taxon>
        <taxon>Mycoplasmoidales</taxon>
        <taxon>Metamycoplasmataceae</taxon>
        <taxon>Metamycoplasma</taxon>
    </lineage>
</organism>
<dbReference type="PANTHER" id="PTHR11061:SF30">
    <property type="entry name" value="TRNA (URACIL(54)-C(5))-METHYLTRANSFERASE"/>
    <property type="match status" value="1"/>
</dbReference>
<evidence type="ECO:0000256" key="3">
    <source>
        <dbReference type="ARBA" id="ARBA00022691"/>
    </source>
</evidence>
<dbReference type="GeneID" id="94493263"/>
<evidence type="ECO:0000313" key="5">
    <source>
        <dbReference type="Proteomes" id="UP001303601"/>
    </source>
</evidence>
<evidence type="ECO:0000256" key="2">
    <source>
        <dbReference type="ARBA" id="ARBA00022679"/>
    </source>
</evidence>
<dbReference type="Gene3D" id="3.40.50.150">
    <property type="entry name" value="Vaccinia Virus protein VP39"/>
    <property type="match status" value="1"/>
</dbReference>
<sequence length="118" mass="13644">MNFSNETQLILSCQKLPKFSNEQINQIKKLTNIDSLVLCIVDKHKKSYKTIFGNEYIKYAINNLKFKVSNDSFYQVNEEQTKHMYEYVSSLISENNLNIIDAFSGVGTIGFYPLIQSD</sequence>
<keyword evidence="1" id="KW-0489">Methyltransferase</keyword>
<evidence type="ECO:0000313" key="4">
    <source>
        <dbReference type="EMBL" id="WPB53966.1"/>
    </source>
</evidence>
<dbReference type="Proteomes" id="UP001303601">
    <property type="component" value="Chromosome"/>
</dbReference>
<evidence type="ECO:0000256" key="1">
    <source>
        <dbReference type="ARBA" id="ARBA00022603"/>
    </source>
</evidence>
<keyword evidence="5" id="KW-1185">Reference proteome</keyword>
<protein>
    <submittedName>
        <fullName evidence="4">Uncharacterized protein</fullName>
    </submittedName>
</protein>
<dbReference type="PANTHER" id="PTHR11061">
    <property type="entry name" value="RNA M5U METHYLTRANSFERASE"/>
    <property type="match status" value="1"/>
</dbReference>